<evidence type="ECO:0000313" key="2">
    <source>
        <dbReference type="EMBL" id="KAK9731912.1"/>
    </source>
</evidence>
<organism evidence="2 3">
    <name type="scientific">Popillia japonica</name>
    <name type="common">Japanese beetle</name>
    <dbReference type="NCBI Taxonomy" id="7064"/>
    <lineage>
        <taxon>Eukaryota</taxon>
        <taxon>Metazoa</taxon>
        <taxon>Ecdysozoa</taxon>
        <taxon>Arthropoda</taxon>
        <taxon>Hexapoda</taxon>
        <taxon>Insecta</taxon>
        <taxon>Pterygota</taxon>
        <taxon>Neoptera</taxon>
        <taxon>Endopterygota</taxon>
        <taxon>Coleoptera</taxon>
        <taxon>Polyphaga</taxon>
        <taxon>Scarabaeiformia</taxon>
        <taxon>Scarabaeidae</taxon>
        <taxon>Rutelinae</taxon>
        <taxon>Popillia</taxon>
    </lineage>
</organism>
<dbReference type="AlphaFoldDB" id="A0AAW1LA68"/>
<protein>
    <submittedName>
        <fullName evidence="2">Vacuolar protein sorting-associated protein 26</fullName>
    </submittedName>
</protein>
<dbReference type="Proteomes" id="UP001458880">
    <property type="component" value="Unassembled WGS sequence"/>
</dbReference>
<dbReference type="EMBL" id="JASPKY010000124">
    <property type="protein sequence ID" value="KAK9731912.1"/>
    <property type="molecule type" value="Genomic_DNA"/>
</dbReference>
<proteinExistence type="inferred from homology"/>
<comment type="similarity">
    <text evidence="1">Belongs to the VPS26 family.</text>
</comment>
<comment type="caution">
    <text evidence="2">The sequence shown here is derived from an EMBL/GenBank/DDBJ whole genome shotgun (WGS) entry which is preliminary data.</text>
</comment>
<dbReference type="Pfam" id="PF03643">
    <property type="entry name" value="Vps26"/>
    <property type="match status" value="1"/>
</dbReference>
<keyword evidence="3" id="KW-1185">Reference proteome</keyword>
<sequence length="267" mass="29837">MSASVEIKLKKVDKVYHEGEKVSGLLVISSNSDLKHDGIILIMEGYVNLQLSSKNVGIIEAFYNSVKPIQLVLVYCEVSGPGRIPAGCLFNYLKCDIKRSFLSKDLQKTQQFLVQYWPKVIDPPKPISFSISPVSLSHNNANVPNFLIKGKFDSTRCSVSSPLTGYLSIDHCAVAIKSVELQLVRVETCGCAEGYAREATEIQNIQIGDGNIPHKAEVPIYMVFPRLFTCPTLIKVNFKIEFELNIVIVFEDDHLISENFPIILTRE</sequence>
<name>A0AAW1LA68_POPJA</name>
<dbReference type="PANTHER" id="PTHR12233">
    <property type="entry name" value="VACUOLAR PROTEIN SORTING 26 RELATED"/>
    <property type="match status" value="1"/>
</dbReference>
<dbReference type="InterPro" id="IPR028934">
    <property type="entry name" value="Vps26-related"/>
</dbReference>
<evidence type="ECO:0000256" key="1">
    <source>
        <dbReference type="ARBA" id="ARBA00009100"/>
    </source>
</evidence>
<dbReference type="Gene3D" id="2.60.40.640">
    <property type="match status" value="2"/>
</dbReference>
<gene>
    <name evidence="2" type="ORF">QE152_g13235</name>
</gene>
<dbReference type="GO" id="GO:0006886">
    <property type="term" value="P:intracellular protein transport"/>
    <property type="evidence" value="ECO:0007669"/>
    <property type="project" value="InterPro"/>
</dbReference>
<reference evidence="2 3" key="1">
    <citation type="journal article" date="2024" name="BMC Genomics">
        <title>De novo assembly and annotation of Popillia japonica's genome with initial clues to its potential as an invasive pest.</title>
        <authorList>
            <person name="Cucini C."/>
            <person name="Boschi S."/>
            <person name="Funari R."/>
            <person name="Cardaioli E."/>
            <person name="Iannotti N."/>
            <person name="Marturano G."/>
            <person name="Paoli F."/>
            <person name="Bruttini M."/>
            <person name="Carapelli A."/>
            <person name="Frati F."/>
            <person name="Nardi F."/>
        </authorList>
    </citation>
    <scope>NUCLEOTIDE SEQUENCE [LARGE SCALE GENOMIC DNA]</scope>
    <source>
        <strain evidence="2">DMR45628</strain>
    </source>
</reference>
<evidence type="ECO:0000313" key="3">
    <source>
        <dbReference type="Proteomes" id="UP001458880"/>
    </source>
</evidence>
<dbReference type="InterPro" id="IPR014752">
    <property type="entry name" value="Arrestin-like_C"/>
</dbReference>
<accession>A0AAW1LA68</accession>